<reference evidence="2 3" key="1">
    <citation type="submission" date="2023-02" db="EMBL/GenBank/DDBJ databases">
        <title>LHISI_Scaffold_Assembly.</title>
        <authorList>
            <person name="Stuart O.P."/>
            <person name="Cleave R."/>
            <person name="Magrath M.J.L."/>
            <person name="Mikheyev A.S."/>
        </authorList>
    </citation>
    <scope>NUCLEOTIDE SEQUENCE [LARGE SCALE GENOMIC DNA]</scope>
    <source>
        <strain evidence="2">Daus_M_001</strain>
        <tissue evidence="2">Leg muscle</tissue>
    </source>
</reference>
<name>A0ABQ9HGC9_9NEOP</name>
<dbReference type="Proteomes" id="UP001159363">
    <property type="component" value="Chromosome 4"/>
</dbReference>
<keyword evidence="1" id="KW-0812">Transmembrane</keyword>
<sequence>MYYRNILSFVCGGAAVLGLVSVVPLYLNQTPSALDVMFLVIMIKMVFSGFESSYKEIDEDSNTEPQMVDSSTTVQALSSRSFVVT</sequence>
<protein>
    <submittedName>
        <fullName evidence="2">Uncharacterized protein</fullName>
    </submittedName>
</protein>
<evidence type="ECO:0000313" key="2">
    <source>
        <dbReference type="EMBL" id="KAJ8883379.1"/>
    </source>
</evidence>
<gene>
    <name evidence="2" type="ORF">PR048_015222</name>
</gene>
<comment type="caution">
    <text evidence="2">The sequence shown here is derived from an EMBL/GenBank/DDBJ whole genome shotgun (WGS) entry which is preliminary data.</text>
</comment>
<evidence type="ECO:0000313" key="3">
    <source>
        <dbReference type="Proteomes" id="UP001159363"/>
    </source>
</evidence>
<keyword evidence="1" id="KW-1133">Transmembrane helix</keyword>
<dbReference type="EMBL" id="JARBHB010000005">
    <property type="protein sequence ID" value="KAJ8883379.1"/>
    <property type="molecule type" value="Genomic_DNA"/>
</dbReference>
<proteinExistence type="predicted"/>
<accession>A0ABQ9HGC9</accession>
<feature type="transmembrane region" description="Helical" evidence="1">
    <location>
        <begin position="7"/>
        <end position="27"/>
    </location>
</feature>
<keyword evidence="3" id="KW-1185">Reference proteome</keyword>
<evidence type="ECO:0000256" key="1">
    <source>
        <dbReference type="SAM" id="Phobius"/>
    </source>
</evidence>
<keyword evidence="1" id="KW-0472">Membrane</keyword>
<organism evidence="2 3">
    <name type="scientific">Dryococelus australis</name>
    <dbReference type="NCBI Taxonomy" id="614101"/>
    <lineage>
        <taxon>Eukaryota</taxon>
        <taxon>Metazoa</taxon>
        <taxon>Ecdysozoa</taxon>
        <taxon>Arthropoda</taxon>
        <taxon>Hexapoda</taxon>
        <taxon>Insecta</taxon>
        <taxon>Pterygota</taxon>
        <taxon>Neoptera</taxon>
        <taxon>Polyneoptera</taxon>
        <taxon>Phasmatodea</taxon>
        <taxon>Verophasmatodea</taxon>
        <taxon>Anareolatae</taxon>
        <taxon>Phasmatidae</taxon>
        <taxon>Eurycanthinae</taxon>
        <taxon>Dryococelus</taxon>
    </lineage>
</organism>